<dbReference type="AlphaFoldDB" id="R0JQG4"/>
<protein>
    <submittedName>
        <fullName evidence="2">Uncharacterized protein</fullName>
    </submittedName>
</protein>
<proteinExistence type="predicted"/>
<organism evidence="2 3">
    <name type="scientific">Anas platyrhynchos</name>
    <name type="common">Mallard</name>
    <name type="synonym">Anas boschas</name>
    <dbReference type="NCBI Taxonomy" id="8839"/>
    <lineage>
        <taxon>Eukaryota</taxon>
        <taxon>Metazoa</taxon>
        <taxon>Chordata</taxon>
        <taxon>Craniata</taxon>
        <taxon>Vertebrata</taxon>
        <taxon>Euteleostomi</taxon>
        <taxon>Archelosauria</taxon>
        <taxon>Archosauria</taxon>
        <taxon>Dinosauria</taxon>
        <taxon>Saurischia</taxon>
        <taxon>Theropoda</taxon>
        <taxon>Coelurosauria</taxon>
        <taxon>Aves</taxon>
        <taxon>Neognathae</taxon>
        <taxon>Galloanserae</taxon>
        <taxon>Anseriformes</taxon>
        <taxon>Anatidae</taxon>
        <taxon>Anatinae</taxon>
        <taxon>Anas</taxon>
    </lineage>
</organism>
<dbReference type="Proteomes" id="UP000296049">
    <property type="component" value="Unassembled WGS sequence"/>
</dbReference>
<sequence>MTLLQAPRPDPCSRHDEEGYDEERGCFSASTVVSDALSVVTGDLGALESSLEQESDLGQTTKQQEILQNNKQFQQELSNCTEKLNKQVNMAIVMFSELQVVQVEGLLYSLDIGIGFHVYNRGMRLENKWRDIRERSISEDHDFVFLPKEDDAIQRS</sequence>
<accession>R0JQG4</accession>
<evidence type="ECO:0000256" key="1">
    <source>
        <dbReference type="SAM" id="MobiDB-lite"/>
    </source>
</evidence>
<feature type="region of interest" description="Disordered" evidence="1">
    <location>
        <begin position="1"/>
        <end position="21"/>
    </location>
</feature>
<keyword evidence="3" id="KW-1185">Reference proteome</keyword>
<feature type="compositionally biased region" description="Basic and acidic residues" evidence="1">
    <location>
        <begin position="11"/>
        <end position="21"/>
    </location>
</feature>
<dbReference type="EMBL" id="KB743301">
    <property type="protein sequence ID" value="EOA99615.1"/>
    <property type="molecule type" value="Genomic_DNA"/>
</dbReference>
<gene>
    <name evidence="2" type="ORF">Anapl_04568</name>
</gene>
<evidence type="ECO:0000313" key="3">
    <source>
        <dbReference type="Proteomes" id="UP000296049"/>
    </source>
</evidence>
<reference evidence="3" key="1">
    <citation type="journal article" date="2013" name="Nat. Genet.">
        <title>The duck genome and transcriptome provide insight into an avian influenza virus reservoir species.</title>
        <authorList>
            <person name="Huang Y."/>
            <person name="Li Y."/>
            <person name="Burt D.W."/>
            <person name="Chen H."/>
            <person name="Zhang Y."/>
            <person name="Qian W."/>
            <person name="Kim H."/>
            <person name="Gan S."/>
            <person name="Zhao Y."/>
            <person name="Li J."/>
            <person name="Yi K."/>
            <person name="Feng H."/>
            <person name="Zhu P."/>
            <person name="Li B."/>
            <person name="Liu Q."/>
            <person name="Fairley S."/>
            <person name="Magor K.E."/>
            <person name="Du Z."/>
            <person name="Hu X."/>
            <person name="Goodman L."/>
            <person name="Tafer H."/>
            <person name="Vignal A."/>
            <person name="Lee T."/>
            <person name="Kim K.W."/>
            <person name="Sheng Z."/>
            <person name="An Y."/>
            <person name="Searle S."/>
            <person name="Herrero J."/>
            <person name="Groenen M.A."/>
            <person name="Crooijmans R.P."/>
            <person name="Faraut T."/>
            <person name="Cai Q."/>
            <person name="Webster R.G."/>
            <person name="Aldridge J.R."/>
            <person name="Warren W.C."/>
            <person name="Bartschat S."/>
            <person name="Kehr S."/>
            <person name="Marz M."/>
            <person name="Stadler P.F."/>
            <person name="Smith J."/>
            <person name="Kraus R.H."/>
            <person name="Zhao Y."/>
            <person name="Ren L."/>
            <person name="Fei J."/>
            <person name="Morisson M."/>
            <person name="Kaiser P."/>
            <person name="Griffin D.K."/>
            <person name="Rao M."/>
            <person name="Pitel F."/>
            <person name="Wang J."/>
            <person name="Li N."/>
        </authorList>
    </citation>
    <scope>NUCLEOTIDE SEQUENCE [LARGE SCALE GENOMIC DNA]</scope>
</reference>
<name>R0JQG4_ANAPL</name>
<evidence type="ECO:0000313" key="2">
    <source>
        <dbReference type="EMBL" id="EOA99615.1"/>
    </source>
</evidence>